<dbReference type="PROSITE" id="PS51257">
    <property type="entry name" value="PROKAR_LIPOPROTEIN"/>
    <property type="match status" value="1"/>
</dbReference>
<dbReference type="STRING" id="399736.SAMN04489720_2024"/>
<proteinExistence type="predicted"/>
<accession>A0A1G8EG03</accession>
<reference evidence="3" key="1">
    <citation type="submission" date="2016-10" db="EMBL/GenBank/DDBJ databases">
        <authorList>
            <person name="Varghese N."/>
            <person name="Submissions S."/>
        </authorList>
    </citation>
    <scope>NUCLEOTIDE SEQUENCE [LARGE SCALE GENOMIC DNA]</scope>
    <source>
        <strain evidence="3">DSM 22002</strain>
    </source>
</reference>
<name>A0A1G8EG03_9MICO</name>
<dbReference type="RefSeq" id="WP_092504694.1">
    <property type="nucleotide sequence ID" value="NZ_LT629695.1"/>
</dbReference>
<keyword evidence="1" id="KW-0472">Membrane</keyword>
<evidence type="ECO:0000256" key="1">
    <source>
        <dbReference type="SAM" id="Phobius"/>
    </source>
</evidence>
<gene>
    <name evidence="2" type="ORF">SAMN04489720_2024</name>
</gene>
<sequence length="102" mass="10583">MPKSPLTVAWTMLLIACVVLVTVAAGALAVAIASPAGTVAHLDAWRGVVTSSAVLVASALALAVLTLVRIRRGESLVSTNEMPADAEALEVIVVERRRPTRV</sequence>
<keyword evidence="3" id="KW-1185">Reference proteome</keyword>
<protein>
    <submittedName>
        <fullName evidence="2">Uncharacterized protein</fullName>
    </submittedName>
</protein>
<organism evidence="2 3">
    <name type="scientific">Agrococcus jejuensis</name>
    <dbReference type="NCBI Taxonomy" id="399736"/>
    <lineage>
        <taxon>Bacteria</taxon>
        <taxon>Bacillati</taxon>
        <taxon>Actinomycetota</taxon>
        <taxon>Actinomycetes</taxon>
        <taxon>Micrococcales</taxon>
        <taxon>Microbacteriaceae</taxon>
        <taxon>Agrococcus</taxon>
    </lineage>
</organism>
<keyword evidence="1" id="KW-1133">Transmembrane helix</keyword>
<dbReference type="Proteomes" id="UP000198822">
    <property type="component" value="Chromosome I"/>
</dbReference>
<feature type="transmembrane region" description="Helical" evidence="1">
    <location>
        <begin position="45"/>
        <end position="68"/>
    </location>
</feature>
<evidence type="ECO:0000313" key="3">
    <source>
        <dbReference type="Proteomes" id="UP000198822"/>
    </source>
</evidence>
<keyword evidence="1" id="KW-0812">Transmembrane</keyword>
<dbReference type="AlphaFoldDB" id="A0A1G8EG03"/>
<evidence type="ECO:0000313" key="2">
    <source>
        <dbReference type="EMBL" id="SDH68814.1"/>
    </source>
</evidence>
<dbReference type="EMBL" id="LT629695">
    <property type="protein sequence ID" value="SDH68814.1"/>
    <property type="molecule type" value="Genomic_DNA"/>
</dbReference>